<reference evidence="2 3" key="1">
    <citation type="submission" date="2023-02" db="EMBL/GenBank/DDBJ databases">
        <title>LHISI_Scaffold_Assembly.</title>
        <authorList>
            <person name="Stuart O.P."/>
            <person name="Cleave R."/>
            <person name="Magrath M.J.L."/>
            <person name="Mikheyev A.S."/>
        </authorList>
    </citation>
    <scope>NUCLEOTIDE SEQUENCE [LARGE SCALE GENOMIC DNA]</scope>
    <source>
        <strain evidence="2">Daus_M_001</strain>
        <tissue evidence="2">Leg muscle</tissue>
    </source>
</reference>
<evidence type="ECO:0000313" key="2">
    <source>
        <dbReference type="EMBL" id="KAJ8865948.1"/>
    </source>
</evidence>
<gene>
    <name evidence="2" type="ORF">PR048_033471</name>
</gene>
<feature type="region of interest" description="Disordered" evidence="1">
    <location>
        <begin position="124"/>
        <end position="149"/>
    </location>
</feature>
<evidence type="ECO:0000313" key="3">
    <source>
        <dbReference type="Proteomes" id="UP001159363"/>
    </source>
</evidence>
<proteinExistence type="predicted"/>
<keyword evidence="3" id="KW-1185">Reference proteome</keyword>
<feature type="region of interest" description="Disordered" evidence="1">
    <location>
        <begin position="66"/>
        <end position="85"/>
    </location>
</feature>
<dbReference type="Proteomes" id="UP001159363">
    <property type="component" value="Chromosome 16"/>
</dbReference>
<sequence length="376" mass="41121">MWWKDKKWLLENTVTKRTTSLPSRATLAERLACSPPTKVNRVQFSAGSPDFRRCKSWRTMSLVGGFSRESPVSPARSSSETVGMSRTAASRATKMASVAIAICQNATRQTAHCNTSRYAGGTPANGESLAERCSQSDTRPVPIPSRNHSENRYTHSKEIVTHCYIPTPGWLIRVHEATPEFLCIFLQTTFANPKSADTCGGSCRLGGGSSPNARTLKRIVNCLAPFPEFTQLGTATPSVSVLPCTSSLLGTTVAERLACSPPTKASRVTPDFCMWESCSGRCHWSAGGFLGDLPRFPRYFISITLIGSQDLDVKSHPNLFTHFIFVQCQWLGDSTSNARVRASCLLQDAVSLTYCLPYLRVGCYDVAQLLGTSSQR</sequence>
<feature type="compositionally biased region" description="Polar residues" evidence="1">
    <location>
        <begin position="75"/>
        <end position="85"/>
    </location>
</feature>
<comment type="caution">
    <text evidence="2">The sequence shown here is derived from an EMBL/GenBank/DDBJ whole genome shotgun (WGS) entry which is preliminary data.</text>
</comment>
<organism evidence="2 3">
    <name type="scientific">Dryococelus australis</name>
    <dbReference type="NCBI Taxonomy" id="614101"/>
    <lineage>
        <taxon>Eukaryota</taxon>
        <taxon>Metazoa</taxon>
        <taxon>Ecdysozoa</taxon>
        <taxon>Arthropoda</taxon>
        <taxon>Hexapoda</taxon>
        <taxon>Insecta</taxon>
        <taxon>Pterygota</taxon>
        <taxon>Neoptera</taxon>
        <taxon>Polyneoptera</taxon>
        <taxon>Phasmatodea</taxon>
        <taxon>Verophasmatodea</taxon>
        <taxon>Anareolatae</taxon>
        <taxon>Phasmatidae</taxon>
        <taxon>Eurycanthinae</taxon>
        <taxon>Dryococelus</taxon>
    </lineage>
</organism>
<name>A0ABQ9G3P0_9NEOP</name>
<protein>
    <submittedName>
        <fullName evidence="2">Uncharacterized protein</fullName>
    </submittedName>
</protein>
<accession>A0ABQ9G3P0</accession>
<evidence type="ECO:0000256" key="1">
    <source>
        <dbReference type="SAM" id="MobiDB-lite"/>
    </source>
</evidence>
<dbReference type="EMBL" id="JARBHB010000017">
    <property type="protein sequence ID" value="KAJ8865948.1"/>
    <property type="molecule type" value="Genomic_DNA"/>
</dbReference>